<name>A2XEH7_ORYSI</name>
<evidence type="ECO:0000259" key="3">
    <source>
        <dbReference type="PROSITE" id="PS50102"/>
    </source>
</evidence>
<dbReference type="SUPFAM" id="SSF54928">
    <property type="entry name" value="RNA-binding domain, RBD"/>
    <property type="match status" value="1"/>
</dbReference>
<keyword evidence="1 2" id="KW-0694">RNA-binding</keyword>
<sequence length="206" mass="22297">MDGDTTFTKLFVGGLPWETRGDAVRRHFEQFGEIVEAVVIADKHTSRSKGYGFVRLAHLRFSLLLLLEIADGLRIKLIPAHVCFGRDGQIEARNDRVVFVVPGLCSFLLPPSSVRLPLLLWGYYGGYGVSAAQAQQQQAQLHAYYAAARPAGAYQFQAAGEQTRSALAPTVQYLQMCEKSGMTTAGSVSAVESGASEGSSDQRPAS</sequence>
<dbReference type="Pfam" id="PF00076">
    <property type="entry name" value="RRM_1"/>
    <property type="match status" value="1"/>
</dbReference>
<dbReference type="Proteomes" id="UP000007015">
    <property type="component" value="Chromosome 3"/>
</dbReference>
<reference evidence="4 5" key="1">
    <citation type="journal article" date="2005" name="PLoS Biol.">
        <title>The genomes of Oryza sativa: a history of duplications.</title>
        <authorList>
            <person name="Yu J."/>
            <person name="Wang J."/>
            <person name="Lin W."/>
            <person name="Li S."/>
            <person name="Li H."/>
            <person name="Zhou J."/>
            <person name="Ni P."/>
            <person name="Dong W."/>
            <person name="Hu S."/>
            <person name="Zeng C."/>
            <person name="Zhang J."/>
            <person name="Zhang Y."/>
            <person name="Li R."/>
            <person name="Xu Z."/>
            <person name="Li S."/>
            <person name="Li X."/>
            <person name="Zheng H."/>
            <person name="Cong L."/>
            <person name="Lin L."/>
            <person name="Yin J."/>
            <person name="Geng J."/>
            <person name="Li G."/>
            <person name="Shi J."/>
            <person name="Liu J."/>
            <person name="Lv H."/>
            <person name="Li J."/>
            <person name="Wang J."/>
            <person name="Deng Y."/>
            <person name="Ran L."/>
            <person name="Shi X."/>
            <person name="Wang X."/>
            <person name="Wu Q."/>
            <person name="Li C."/>
            <person name="Ren X."/>
            <person name="Wang J."/>
            <person name="Wang X."/>
            <person name="Li D."/>
            <person name="Liu D."/>
            <person name="Zhang X."/>
            <person name="Ji Z."/>
            <person name="Zhao W."/>
            <person name="Sun Y."/>
            <person name="Zhang Z."/>
            <person name="Bao J."/>
            <person name="Han Y."/>
            <person name="Dong L."/>
            <person name="Ji J."/>
            <person name="Chen P."/>
            <person name="Wu S."/>
            <person name="Liu J."/>
            <person name="Xiao Y."/>
            <person name="Bu D."/>
            <person name="Tan J."/>
            <person name="Yang L."/>
            <person name="Ye C."/>
            <person name="Zhang J."/>
            <person name="Xu J."/>
            <person name="Zhou Y."/>
            <person name="Yu Y."/>
            <person name="Zhang B."/>
            <person name="Zhuang S."/>
            <person name="Wei H."/>
            <person name="Liu B."/>
            <person name="Lei M."/>
            <person name="Yu H."/>
            <person name="Li Y."/>
            <person name="Xu H."/>
            <person name="Wei S."/>
            <person name="He X."/>
            <person name="Fang L."/>
            <person name="Zhang Z."/>
            <person name="Zhang Y."/>
            <person name="Huang X."/>
            <person name="Su Z."/>
            <person name="Tong W."/>
            <person name="Li J."/>
            <person name="Tong Z."/>
            <person name="Li S."/>
            <person name="Ye J."/>
            <person name="Wang L."/>
            <person name="Fang L."/>
            <person name="Lei T."/>
            <person name="Chen C."/>
            <person name="Chen H."/>
            <person name="Xu Z."/>
            <person name="Li H."/>
            <person name="Huang H."/>
            <person name="Zhang F."/>
            <person name="Xu H."/>
            <person name="Li N."/>
            <person name="Zhao C."/>
            <person name="Li S."/>
            <person name="Dong L."/>
            <person name="Huang Y."/>
            <person name="Li L."/>
            <person name="Xi Y."/>
            <person name="Qi Q."/>
            <person name="Li W."/>
            <person name="Zhang B."/>
            <person name="Hu W."/>
            <person name="Zhang Y."/>
            <person name="Tian X."/>
            <person name="Jiao Y."/>
            <person name="Liang X."/>
            <person name="Jin J."/>
            <person name="Gao L."/>
            <person name="Zheng W."/>
            <person name="Hao B."/>
            <person name="Liu S."/>
            <person name="Wang W."/>
            <person name="Yuan L."/>
            <person name="Cao M."/>
            <person name="McDermott J."/>
            <person name="Samudrala R."/>
            <person name="Wang J."/>
            <person name="Wong G.K."/>
            <person name="Yang H."/>
        </authorList>
    </citation>
    <scope>NUCLEOTIDE SEQUENCE [LARGE SCALE GENOMIC DNA]</scope>
    <source>
        <strain evidence="5">cv. 93-11</strain>
    </source>
</reference>
<dbReference type="Gramene" id="BGIOSGA011121-TA">
    <property type="protein sequence ID" value="BGIOSGA011121-PA"/>
    <property type="gene ID" value="BGIOSGA011121"/>
</dbReference>
<gene>
    <name evidence="4" type="ORF">OsI_10734</name>
</gene>
<evidence type="ECO:0000256" key="2">
    <source>
        <dbReference type="PROSITE-ProRule" id="PRU00176"/>
    </source>
</evidence>
<accession>A2XEH7</accession>
<dbReference type="STRING" id="39946.A2XEH7"/>
<dbReference type="InterPro" id="IPR012677">
    <property type="entry name" value="Nucleotide-bd_a/b_plait_sf"/>
</dbReference>
<dbReference type="PANTHER" id="PTHR11176">
    <property type="entry name" value="BOULE-RELATED"/>
    <property type="match status" value="1"/>
</dbReference>
<dbReference type="SMART" id="SM00360">
    <property type="entry name" value="RRM"/>
    <property type="match status" value="1"/>
</dbReference>
<dbReference type="PROSITE" id="PS50102">
    <property type="entry name" value="RRM"/>
    <property type="match status" value="1"/>
</dbReference>
<organism evidence="4 5">
    <name type="scientific">Oryza sativa subsp. indica</name>
    <name type="common">Rice</name>
    <dbReference type="NCBI Taxonomy" id="39946"/>
    <lineage>
        <taxon>Eukaryota</taxon>
        <taxon>Viridiplantae</taxon>
        <taxon>Streptophyta</taxon>
        <taxon>Embryophyta</taxon>
        <taxon>Tracheophyta</taxon>
        <taxon>Spermatophyta</taxon>
        <taxon>Magnoliopsida</taxon>
        <taxon>Liliopsida</taxon>
        <taxon>Poales</taxon>
        <taxon>Poaceae</taxon>
        <taxon>BOP clade</taxon>
        <taxon>Oryzoideae</taxon>
        <taxon>Oryzeae</taxon>
        <taxon>Oryzinae</taxon>
        <taxon>Oryza</taxon>
        <taxon>Oryza sativa</taxon>
    </lineage>
</organism>
<evidence type="ECO:0000313" key="4">
    <source>
        <dbReference type="EMBL" id="EAY89237.1"/>
    </source>
</evidence>
<feature type="domain" description="RRM" evidence="3">
    <location>
        <begin position="8"/>
        <end position="95"/>
    </location>
</feature>
<proteinExistence type="predicted"/>
<dbReference type="GO" id="GO:0003723">
    <property type="term" value="F:RNA binding"/>
    <property type="evidence" value="ECO:0007669"/>
    <property type="project" value="UniProtKB-UniRule"/>
</dbReference>
<protein>
    <recommendedName>
        <fullName evidence="3">RRM domain-containing protein</fullName>
    </recommendedName>
</protein>
<evidence type="ECO:0000313" key="5">
    <source>
        <dbReference type="Proteomes" id="UP000007015"/>
    </source>
</evidence>
<dbReference type="Gene3D" id="3.30.70.330">
    <property type="match status" value="1"/>
</dbReference>
<evidence type="ECO:0000256" key="1">
    <source>
        <dbReference type="ARBA" id="ARBA00022884"/>
    </source>
</evidence>
<dbReference type="EMBL" id="CM000128">
    <property type="protein sequence ID" value="EAY89237.1"/>
    <property type="molecule type" value="Genomic_DNA"/>
</dbReference>
<keyword evidence="5" id="KW-1185">Reference proteome</keyword>
<dbReference type="InterPro" id="IPR035979">
    <property type="entry name" value="RBD_domain_sf"/>
</dbReference>
<dbReference type="InterPro" id="IPR000504">
    <property type="entry name" value="RRM_dom"/>
</dbReference>
<dbReference type="HOGENOM" id="CLU_048669_1_0_1"/>
<dbReference type="AlphaFoldDB" id="A2XEH7"/>
<dbReference type="PANTHER" id="PTHR11176:SF46">
    <property type="entry name" value="RRM DOMAIN-CONTAINING PROTEIN"/>
    <property type="match status" value="1"/>
</dbReference>